<dbReference type="EMBL" id="JAUSSU010000011">
    <property type="protein sequence ID" value="MDQ0115517.1"/>
    <property type="molecule type" value="Genomic_DNA"/>
</dbReference>
<protein>
    <submittedName>
        <fullName evidence="1">Uncharacterized protein</fullName>
    </submittedName>
</protein>
<comment type="caution">
    <text evidence="1">The sequence shown here is derived from an EMBL/GenBank/DDBJ whole genome shotgun (WGS) entry which is preliminary data.</text>
</comment>
<proteinExistence type="predicted"/>
<name>A0ABT9U789_PAEHA</name>
<evidence type="ECO:0000313" key="2">
    <source>
        <dbReference type="Proteomes" id="UP001229346"/>
    </source>
</evidence>
<keyword evidence="2" id="KW-1185">Reference proteome</keyword>
<reference evidence="1 2" key="1">
    <citation type="submission" date="2023-07" db="EMBL/GenBank/DDBJ databases">
        <title>Sorghum-associated microbial communities from plants grown in Nebraska, USA.</title>
        <authorList>
            <person name="Schachtman D."/>
        </authorList>
    </citation>
    <scope>NUCLEOTIDE SEQUENCE [LARGE SCALE GENOMIC DNA]</scope>
    <source>
        <strain evidence="1 2">CC482</strain>
    </source>
</reference>
<dbReference type="Proteomes" id="UP001229346">
    <property type="component" value="Unassembled WGS sequence"/>
</dbReference>
<accession>A0ABT9U789</accession>
<sequence length="53" mass="6220">MRFQKRVYYSGDNAGNLSNYGFMTLLTLTLTYEREVSIDRLFTQRGKFILFGS</sequence>
<organism evidence="1 2">
    <name type="scientific">Paenibacillus harenae</name>
    <dbReference type="NCBI Taxonomy" id="306543"/>
    <lineage>
        <taxon>Bacteria</taxon>
        <taxon>Bacillati</taxon>
        <taxon>Bacillota</taxon>
        <taxon>Bacilli</taxon>
        <taxon>Bacillales</taxon>
        <taxon>Paenibacillaceae</taxon>
        <taxon>Paenibacillus</taxon>
    </lineage>
</organism>
<evidence type="ECO:0000313" key="1">
    <source>
        <dbReference type="EMBL" id="MDQ0115517.1"/>
    </source>
</evidence>
<gene>
    <name evidence="1" type="ORF">J2T15_004984</name>
</gene>